<dbReference type="AlphaFoldDB" id="A0A8S0PMT3"/>
<organism evidence="5 6">
    <name type="scientific">Olea europaea subsp. europaea</name>
    <dbReference type="NCBI Taxonomy" id="158383"/>
    <lineage>
        <taxon>Eukaryota</taxon>
        <taxon>Viridiplantae</taxon>
        <taxon>Streptophyta</taxon>
        <taxon>Embryophyta</taxon>
        <taxon>Tracheophyta</taxon>
        <taxon>Spermatophyta</taxon>
        <taxon>Magnoliopsida</taxon>
        <taxon>eudicotyledons</taxon>
        <taxon>Gunneridae</taxon>
        <taxon>Pentapetalae</taxon>
        <taxon>asterids</taxon>
        <taxon>lamiids</taxon>
        <taxon>Lamiales</taxon>
        <taxon>Oleaceae</taxon>
        <taxon>Oleeae</taxon>
        <taxon>Olea</taxon>
    </lineage>
</organism>
<dbReference type="Gene3D" id="1.10.10.10">
    <property type="entry name" value="Winged helix-like DNA-binding domain superfamily/Winged helix DNA-binding domain"/>
    <property type="match status" value="1"/>
</dbReference>
<dbReference type="PANTHER" id="PTHR23155:SF1152">
    <property type="entry name" value="AAA+ ATPASE DOMAIN-CONTAINING PROTEIN"/>
    <property type="match status" value="1"/>
</dbReference>
<gene>
    <name evidence="5" type="ORF">OLEA9_A023469</name>
</gene>
<evidence type="ECO:0000313" key="6">
    <source>
        <dbReference type="Proteomes" id="UP000594638"/>
    </source>
</evidence>
<dbReference type="InterPro" id="IPR027417">
    <property type="entry name" value="P-loop_NTPase"/>
</dbReference>
<dbReference type="PANTHER" id="PTHR23155">
    <property type="entry name" value="DISEASE RESISTANCE PROTEIN RP"/>
    <property type="match status" value="1"/>
</dbReference>
<evidence type="ECO:0000256" key="2">
    <source>
        <dbReference type="ARBA" id="ARBA00022614"/>
    </source>
</evidence>
<accession>A0A8S0PMT3</accession>
<dbReference type="GO" id="GO:0005737">
    <property type="term" value="C:cytoplasm"/>
    <property type="evidence" value="ECO:0007669"/>
    <property type="project" value="UniProtKB-SubCell"/>
</dbReference>
<dbReference type="InterPro" id="IPR042197">
    <property type="entry name" value="Apaf_helical"/>
</dbReference>
<evidence type="ECO:0000256" key="1">
    <source>
        <dbReference type="ARBA" id="ARBA00008894"/>
    </source>
</evidence>
<protein>
    <submittedName>
        <fullName evidence="5">Late blight resistance homolog R1B-8</fullName>
    </submittedName>
</protein>
<dbReference type="EMBL" id="CACTIH010000106">
    <property type="protein sequence ID" value="CAA2954111.1"/>
    <property type="molecule type" value="Genomic_DNA"/>
</dbReference>
<dbReference type="InterPro" id="IPR002182">
    <property type="entry name" value="NB-ARC"/>
</dbReference>
<comment type="caution">
    <text evidence="5">The sequence shown here is derived from an EMBL/GenBank/DDBJ whole genome shotgun (WGS) entry which is preliminary data.</text>
</comment>
<feature type="domain" description="NB-ARC" evidence="4">
    <location>
        <begin position="1"/>
        <end position="68"/>
    </location>
</feature>
<comment type="similarity">
    <text evidence="1">Belongs to the disease resistance NB-LRR family.</text>
</comment>
<dbReference type="InterPro" id="IPR036388">
    <property type="entry name" value="WH-like_DNA-bd_sf"/>
</dbReference>
<evidence type="ECO:0000313" key="5">
    <source>
        <dbReference type="EMBL" id="CAA2954111.1"/>
    </source>
</evidence>
<keyword evidence="6" id="KW-1185">Reference proteome</keyword>
<dbReference type="Proteomes" id="UP000594638">
    <property type="component" value="Unassembled WGS sequence"/>
</dbReference>
<evidence type="ECO:0000256" key="3">
    <source>
        <dbReference type="ARBA" id="ARBA00022737"/>
    </source>
</evidence>
<dbReference type="Pfam" id="PF00931">
    <property type="entry name" value="NB-ARC"/>
    <property type="match status" value="1"/>
</dbReference>
<name>A0A8S0PMT3_OLEEU</name>
<sequence length="157" mass="17987">MDDVWNTEAWDDFIRSFPVSNNGSRLVLTTWLMNVALYAGSINCPHQMRLLDDDKDCELLSVEVFGKEYCCPLELEEIARKCRGLPLAIVLIGELLSKLDWTYDVWENVAENIYSITATAARCLEIPSLSYNHLGRRLKACFLYMAIFPEDYAIHVS</sequence>
<evidence type="ECO:0000259" key="4">
    <source>
        <dbReference type="Pfam" id="PF00931"/>
    </source>
</evidence>
<dbReference type="Gene3D" id="1.10.8.430">
    <property type="entry name" value="Helical domain of apoptotic protease-activating factors"/>
    <property type="match status" value="1"/>
</dbReference>
<dbReference type="InterPro" id="IPR044974">
    <property type="entry name" value="Disease_R_plants"/>
</dbReference>
<dbReference type="OrthoDB" id="1749650at2759"/>
<keyword evidence="3" id="KW-0677">Repeat</keyword>
<keyword evidence="2" id="KW-0433">Leucine-rich repeat</keyword>
<dbReference type="GO" id="GO:0043531">
    <property type="term" value="F:ADP binding"/>
    <property type="evidence" value="ECO:0007669"/>
    <property type="project" value="InterPro"/>
</dbReference>
<dbReference type="GO" id="GO:0098542">
    <property type="term" value="P:defense response to other organism"/>
    <property type="evidence" value="ECO:0007669"/>
    <property type="project" value="TreeGrafter"/>
</dbReference>
<dbReference type="Gramene" id="OE9A023469T1">
    <property type="protein sequence ID" value="OE9A023469C1"/>
    <property type="gene ID" value="OE9A023469"/>
</dbReference>
<dbReference type="SUPFAM" id="SSF52540">
    <property type="entry name" value="P-loop containing nucleoside triphosphate hydrolases"/>
    <property type="match status" value="1"/>
</dbReference>
<reference evidence="5 6" key="1">
    <citation type="submission" date="2019-12" db="EMBL/GenBank/DDBJ databases">
        <authorList>
            <person name="Alioto T."/>
            <person name="Alioto T."/>
            <person name="Gomez Garrido J."/>
        </authorList>
    </citation>
    <scope>NUCLEOTIDE SEQUENCE [LARGE SCALE GENOMIC DNA]</scope>
</reference>
<proteinExistence type="inferred from homology"/>